<feature type="compositionally biased region" description="Basic and acidic residues" evidence="1">
    <location>
        <begin position="132"/>
        <end position="153"/>
    </location>
</feature>
<protein>
    <recommendedName>
        <fullName evidence="4">Craniofacial development protein 1</fullName>
    </recommendedName>
</protein>
<evidence type="ECO:0008006" key="4">
    <source>
        <dbReference type="Google" id="ProtNLM"/>
    </source>
</evidence>
<feature type="compositionally biased region" description="Basic and acidic residues" evidence="1">
    <location>
        <begin position="28"/>
        <end position="43"/>
    </location>
</feature>
<dbReference type="Proteomes" id="UP000694392">
    <property type="component" value="Unplaced"/>
</dbReference>
<dbReference type="AlphaFoldDB" id="A0A8D0GW30"/>
<keyword evidence="3" id="KW-1185">Reference proteome</keyword>
<dbReference type="OMA" id="DERQFEV"/>
<sequence length="193" mass="21940">MSDSEYSSAEDEDYLPSGEEYSEDDLSELVKEDEEKPCKEKGQKSSRGTMCRKRKKAGLLLEPEEGEGEKDSKSDNKEEEMEKRCLGRKESKPKEEEKKKEDALWANFLSDIGQKSNALAAAQMTSTQNNKATEEKSSHKPQWEEKEPEKPKDAAKLMITKVFDFAGEEVRVTKEVDAVSKEAKSFLKQQEMS</sequence>
<dbReference type="GeneTree" id="ENSGT00390000018141"/>
<proteinExistence type="predicted"/>
<feature type="region of interest" description="Disordered" evidence="1">
    <location>
        <begin position="119"/>
        <end position="153"/>
    </location>
</feature>
<feature type="compositionally biased region" description="Basic and acidic residues" evidence="1">
    <location>
        <begin position="69"/>
        <end position="101"/>
    </location>
</feature>
<accession>A0A8D0GW30</accession>
<dbReference type="GO" id="GO:0000812">
    <property type="term" value="C:Swr1 complex"/>
    <property type="evidence" value="ECO:0007669"/>
    <property type="project" value="TreeGrafter"/>
</dbReference>
<reference evidence="2" key="2">
    <citation type="submission" date="2025-09" db="UniProtKB">
        <authorList>
            <consortium name="Ensembl"/>
        </authorList>
    </citation>
    <scope>IDENTIFICATION</scope>
</reference>
<dbReference type="PANTHER" id="PTHR48407">
    <property type="entry name" value="CRANIOFACIAL DEVELOPMENT PROTEIN 1"/>
    <property type="match status" value="1"/>
</dbReference>
<feature type="region of interest" description="Disordered" evidence="1">
    <location>
        <begin position="1"/>
        <end position="101"/>
    </location>
</feature>
<reference evidence="2" key="1">
    <citation type="submission" date="2025-08" db="UniProtKB">
        <authorList>
            <consortium name="Ensembl"/>
        </authorList>
    </citation>
    <scope>IDENTIFICATION</scope>
</reference>
<evidence type="ECO:0000313" key="3">
    <source>
        <dbReference type="Proteomes" id="UP000694392"/>
    </source>
</evidence>
<dbReference type="InterPro" id="IPR027124">
    <property type="entry name" value="Swc5/CFDP1/2"/>
</dbReference>
<organism evidence="2 3">
    <name type="scientific">Sphenodon punctatus</name>
    <name type="common">Tuatara</name>
    <name type="synonym">Hatteria punctata</name>
    <dbReference type="NCBI Taxonomy" id="8508"/>
    <lineage>
        <taxon>Eukaryota</taxon>
        <taxon>Metazoa</taxon>
        <taxon>Chordata</taxon>
        <taxon>Craniata</taxon>
        <taxon>Vertebrata</taxon>
        <taxon>Euteleostomi</taxon>
        <taxon>Lepidosauria</taxon>
        <taxon>Sphenodontia</taxon>
        <taxon>Sphenodontidae</taxon>
        <taxon>Sphenodon</taxon>
    </lineage>
</organism>
<dbReference type="Ensembl" id="ENSSPUT00000013799.1">
    <property type="protein sequence ID" value="ENSSPUP00000012936.1"/>
    <property type="gene ID" value="ENSSPUG00000009972.1"/>
</dbReference>
<dbReference type="PANTHER" id="PTHR48407:SF1">
    <property type="entry name" value="CRANIOFACIAL DEVELOPMENT PROTEIN 1"/>
    <property type="match status" value="1"/>
</dbReference>
<evidence type="ECO:0000313" key="2">
    <source>
        <dbReference type="Ensembl" id="ENSSPUP00000012936.1"/>
    </source>
</evidence>
<name>A0A8D0GW30_SPHPU</name>
<feature type="compositionally biased region" description="Polar residues" evidence="1">
    <location>
        <begin position="119"/>
        <end position="131"/>
    </location>
</feature>
<feature type="compositionally biased region" description="Acidic residues" evidence="1">
    <location>
        <begin position="8"/>
        <end position="27"/>
    </location>
</feature>
<evidence type="ECO:0000256" key="1">
    <source>
        <dbReference type="SAM" id="MobiDB-lite"/>
    </source>
</evidence>